<name>K9GRZ7_9PROT</name>
<gene>
    <name evidence="1" type="ORF">C882_1375</name>
</gene>
<keyword evidence="2" id="KW-1185">Reference proteome</keyword>
<accession>K9GRZ7</accession>
<dbReference type="EMBL" id="ANHY01000019">
    <property type="protein sequence ID" value="EKV27529.1"/>
    <property type="molecule type" value="Genomic_DNA"/>
</dbReference>
<reference evidence="1 2" key="1">
    <citation type="journal article" date="2013" name="Genome Announc.">
        <title>Draft Genome Sequence of an Alphaproteobacterium, Caenispirillum salinarum AK4(T), Isolated from a Solar Saltern.</title>
        <authorList>
            <person name="Khatri I."/>
            <person name="Singh A."/>
            <person name="Korpole S."/>
            <person name="Pinnaka A.K."/>
            <person name="Subramanian S."/>
        </authorList>
    </citation>
    <scope>NUCLEOTIDE SEQUENCE [LARGE SCALE GENOMIC DNA]</scope>
    <source>
        <strain evidence="1 2">AK4</strain>
    </source>
</reference>
<dbReference type="Proteomes" id="UP000009881">
    <property type="component" value="Unassembled WGS sequence"/>
</dbReference>
<evidence type="ECO:0000313" key="1">
    <source>
        <dbReference type="EMBL" id="EKV27529.1"/>
    </source>
</evidence>
<sequence length="97" mass="10053">MQAGADHRRGGMGAAATDGNARRVRIALALTTGLMPVEVAGGLHAQVAEHTDDRAVLRDIQAEPEDRSGITHATVQIGREHCPAARRDGVSPGNAAP</sequence>
<evidence type="ECO:0000313" key="2">
    <source>
        <dbReference type="Proteomes" id="UP000009881"/>
    </source>
</evidence>
<comment type="caution">
    <text evidence="1">The sequence shown here is derived from an EMBL/GenBank/DDBJ whole genome shotgun (WGS) entry which is preliminary data.</text>
</comment>
<dbReference type="STRING" id="1238182.C882_1375"/>
<protein>
    <submittedName>
        <fullName evidence="1">Uncharacterized protein</fullName>
    </submittedName>
</protein>
<organism evidence="1 2">
    <name type="scientific">Caenispirillum salinarum AK4</name>
    <dbReference type="NCBI Taxonomy" id="1238182"/>
    <lineage>
        <taxon>Bacteria</taxon>
        <taxon>Pseudomonadati</taxon>
        <taxon>Pseudomonadota</taxon>
        <taxon>Alphaproteobacteria</taxon>
        <taxon>Rhodospirillales</taxon>
        <taxon>Novispirillaceae</taxon>
        <taxon>Caenispirillum</taxon>
    </lineage>
</organism>
<proteinExistence type="predicted"/>
<dbReference type="AlphaFoldDB" id="K9GRZ7"/>